<evidence type="ECO:0000313" key="1">
    <source>
        <dbReference type="EMBL" id="OOP57359.1"/>
    </source>
</evidence>
<sequence>MKTLGIHIGHDRGSSLISNGQIVANITEERFARLKLFAGLPVSSINFCLAAGKTSFEVLDFLGMSSEEAGLKLQTIQNLFNEPFDQIIEQNLPSRSIGKKGKGIIRNKTVCQESPPLFLRSFNLNKELAVLSKWRKNKRILPLAPVRIFYEENEEQSDLFFCDAFLGVENSQNKFHFSPERAGKAFLPALIPGHGLIRRRSRNFFRIGISVYFEQEMSKRGL</sequence>
<dbReference type="Gene3D" id="3.30.420.40">
    <property type="match status" value="1"/>
</dbReference>
<reference evidence="1 2" key="1">
    <citation type="journal article" date="2017" name="Water Res.">
        <title>Discovery and metagenomic analysis of an anammox bacterial enrichment related to Candidatus "Brocadia caroliniensis" in a full-scale glycerol-fed nitritation-denitritation separate centrate treatment process.</title>
        <authorList>
            <person name="Park H."/>
            <person name="Brotto A.C."/>
            <person name="van Loosdrecht M.C."/>
            <person name="Chandran K."/>
        </authorList>
    </citation>
    <scope>NUCLEOTIDE SEQUENCE [LARGE SCALE GENOMIC DNA]</scope>
    <source>
        <strain evidence="1">26THWARD</strain>
    </source>
</reference>
<evidence type="ECO:0000313" key="2">
    <source>
        <dbReference type="Proteomes" id="UP000189681"/>
    </source>
</evidence>
<proteinExistence type="predicted"/>
<accession>A0A1V4AWB9</accession>
<organism evidence="1 2">
    <name type="scientific">Candidatus Brocadia carolinensis</name>
    <dbReference type="NCBI Taxonomy" id="1004156"/>
    <lineage>
        <taxon>Bacteria</taxon>
        <taxon>Pseudomonadati</taxon>
        <taxon>Planctomycetota</taxon>
        <taxon>Candidatus Brocadiia</taxon>
        <taxon>Candidatus Brocadiales</taxon>
        <taxon>Candidatus Brocadiaceae</taxon>
        <taxon>Candidatus Brocadia</taxon>
    </lineage>
</organism>
<gene>
    <name evidence="1" type="ORF">AYP45_04195</name>
</gene>
<dbReference type="Proteomes" id="UP000189681">
    <property type="component" value="Unassembled WGS sequence"/>
</dbReference>
<protein>
    <submittedName>
        <fullName evidence="1">Uncharacterized protein</fullName>
    </submittedName>
</protein>
<dbReference type="AlphaFoldDB" id="A0A1V4AWB9"/>
<name>A0A1V4AWB9_9BACT</name>
<comment type="caution">
    <text evidence="1">The sequence shown here is derived from an EMBL/GenBank/DDBJ whole genome shotgun (WGS) entry which is preliminary data.</text>
</comment>
<dbReference type="EMBL" id="AYTS01000035">
    <property type="protein sequence ID" value="OOP57359.1"/>
    <property type="molecule type" value="Genomic_DNA"/>
</dbReference>